<evidence type="ECO:0000313" key="2">
    <source>
        <dbReference type="Proteomes" id="UP000569005"/>
    </source>
</evidence>
<evidence type="ECO:0000313" key="1">
    <source>
        <dbReference type="EMBL" id="MBB5339861.1"/>
    </source>
</evidence>
<dbReference type="Proteomes" id="UP000569005">
    <property type="component" value="Unassembled WGS sequence"/>
</dbReference>
<name>A0ACC5NZP3_9BACT</name>
<keyword evidence="2" id="KW-1185">Reference proteome</keyword>
<reference evidence="1" key="1">
    <citation type="submission" date="2020-08" db="EMBL/GenBank/DDBJ databases">
        <title>Genomic Encyclopedia of Type Strains, Phase IV (KMG-V): Genome sequencing to study the core and pangenomes of soil and plant-associated prokaryotes.</title>
        <authorList>
            <person name="Whitman W."/>
        </authorList>
    </citation>
    <scope>NUCLEOTIDE SEQUENCE</scope>
    <source>
        <strain evidence="1">M8UP15</strain>
    </source>
</reference>
<sequence>MAKLTSLEQRRLIFQLAHKTLERIDQRLKAPFLSNKAFPADSGYNPD</sequence>
<proteinExistence type="predicted"/>
<gene>
    <name evidence="1" type="ORF">HDF13_002194</name>
</gene>
<comment type="caution">
    <text evidence="1">The sequence shown here is derived from an EMBL/GenBank/DDBJ whole genome shotgun (WGS) entry which is preliminary data.</text>
</comment>
<protein>
    <submittedName>
        <fullName evidence="1">Uncharacterized protein</fullName>
    </submittedName>
</protein>
<dbReference type="EMBL" id="JACHEA010000001">
    <property type="protein sequence ID" value="MBB5339861.1"/>
    <property type="molecule type" value="Genomic_DNA"/>
</dbReference>
<accession>A0ACC5NZP3</accession>
<organism evidence="1 2">
    <name type="scientific">Tunturiibacter gelidiferens</name>
    <dbReference type="NCBI Taxonomy" id="3069689"/>
    <lineage>
        <taxon>Bacteria</taxon>
        <taxon>Pseudomonadati</taxon>
        <taxon>Acidobacteriota</taxon>
        <taxon>Terriglobia</taxon>
        <taxon>Terriglobales</taxon>
        <taxon>Acidobacteriaceae</taxon>
        <taxon>Tunturiibacter</taxon>
    </lineage>
</organism>